<sequence length="1172" mass="130051">MGAMKTPKRAKERVEGISHVLYSIANHRNRKEPFQRQNQSSWSNNSLVNSAHFTNLHVRTENKGAAAVSWQCADKTVFVHQQPRQCVSKETLQNIASGESSPCNITFGQYACAQSAWLQVFKDDFLESLYPCLSSKPISAMDSMYSILFFSKFHTNVLVAALEKFNNRVSRVPLSQEWNVIFFNGIWERILQMPDATSPPILSQWLKRLQPFVVNPKVFTCLRAKNTSCETLHKIVAALNGIYSNLTVEDQRNIYKGLKYYLTGDGPEQNCYNAALPSLSSTAWFANYLGSFMEHALVGDLQLFADEPTLQKFARDPVNLQLISNLSLPRETAVYYTSFLTSAPGFRLASLPDRLVCYLSPSAVSNLDRKDALNLARRITKNCVPGPMRRGTSEERPAPSLTTEERQVATLLVNKFEEFPPETLNALGQAAVGLSMSQIENGISDRNLKASLPSLSEVYGWNAEQSSTIVNKVFNSGYQILDAQNLVGLGSLVAGVSSGRLQSLPPKVILEAVKIPGFVKQIEIVPSALKMALVEKIASAAGSPVNLVKYVPDSLASYIPKSLLAFGNETPSVQELNQKLWSREQAAMFFDDVIKTESDFSRLSPSVLQGFICAAANEMETERFQQLAKAMKQKNVKLGEDQLSCLAKRVTLNGIPEDLDNYPKDMLLFLSPSDYAGTGSCQQYFRNIGEANIDLLQRDSPQRKQLLVEAFACLKIPGTLVSEENAEVLGHLVCDLGEEYIKSSNGSLLLQLNECESFVPSQEEAIRNVLSSGSTQFGPPSKWSASTLNELSGLFRLFDRNILQKIPQNVLTPWLKSFMHDSPLPREQLASIVKNLLPSRWKRAAECPADKTITEEVAMDELMPIYYTPEELQACLQGVTLVAHLAQMAQYPFTDQQLAVLKKKLDEMYPNGYPEKIIPNLGVISSFVTIDDIKKWNITSADTLAFLLSNEPPNEQAALIITKYTDLGNPLNVTALNAIGTRYICLLKEPQLKMIEPSNLKMAKSLDPSACLQSTKDILYPKAKQAFSDQRNQFPAYYNLIKPYLTGAPGEGLRALSKDNINMDIGTFMSLKKDSVLNLTADDIKGLLGLNLDDLKKQQSNSPAKDWIRLQRQSELDKLGIGLTGGIPDGYISIPPKFEKPTSASRALRTSVSTFHLLPALLLSFLLTSFLS</sequence>
<dbReference type="OrthoDB" id="9329195at2759"/>
<dbReference type="GO" id="GO:0016020">
    <property type="term" value="C:membrane"/>
    <property type="evidence" value="ECO:0007669"/>
    <property type="project" value="UniProtKB-SubCell"/>
</dbReference>
<evidence type="ECO:0000256" key="4">
    <source>
        <dbReference type="ARBA" id="ARBA00022889"/>
    </source>
</evidence>
<proteinExistence type="inferred from homology"/>
<feature type="compositionally biased region" description="Basic and acidic residues" evidence="7">
    <location>
        <begin position="391"/>
        <end position="403"/>
    </location>
</feature>
<dbReference type="GO" id="GO:0007160">
    <property type="term" value="P:cell-matrix adhesion"/>
    <property type="evidence" value="ECO:0007669"/>
    <property type="project" value="TreeGrafter"/>
</dbReference>
<dbReference type="EMBL" id="QXTE01000040">
    <property type="protein sequence ID" value="TFK10413.1"/>
    <property type="molecule type" value="Genomic_DNA"/>
</dbReference>
<name>A0A4D9EQH2_9SAUR</name>
<evidence type="ECO:0000256" key="7">
    <source>
        <dbReference type="SAM" id="MobiDB-lite"/>
    </source>
</evidence>
<evidence type="ECO:0000313" key="8">
    <source>
        <dbReference type="EMBL" id="TFK10413.1"/>
    </source>
</evidence>
<keyword evidence="4" id="KW-0130">Cell adhesion</keyword>
<keyword evidence="9" id="KW-1185">Reference proteome</keyword>
<evidence type="ECO:0000256" key="1">
    <source>
        <dbReference type="ARBA" id="ARBA00004370"/>
    </source>
</evidence>
<feature type="region of interest" description="Disordered" evidence="7">
    <location>
        <begin position="384"/>
        <end position="403"/>
    </location>
</feature>
<evidence type="ECO:0000313" key="9">
    <source>
        <dbReference type="Proteomes" id="UP000297703"/>
    </source>
</evidence>
<dbReference type="GO" id="GO:0009986">
    <property type="term" value="C:cell surface"/>
    <property type="evidence" value="ECO:0007669"/>
    <property type="project" value="TreeGrafter"/>
</dbReference>
<evidence type="ECO:0000256" key="3">
    <source>
        <dbReference type="ARBA" id="ARBA00022729"/>
    </source>
</evidence>
<comment type="similarity">
    <text evidence="2">Belongs to the mesothelin family.</text>
</comment>
<dbReference type="Gene3D" id="1.20.970.40">
    <property type="match status" value="1"/>
</dbReference>
<evidence type="ECO:0000256" key="6">
    <source>
        <dbReference type="ARBA" id="ARBA00023180"/>
    </source>
</evidence>
<reference evidence="8 9" key="2">
    <citation type="submission" date="2019-04" db="EMBL/GenBank/DDBJ databases">
        <title>The genome sequence of big-headed turtle.</title>
        <authorList>
            <person name="Gong S."/>
        </authorList>
    </citation>
    <scope>NUCLEOTIDE SEQUENCE [LARGE SCALE GENOMIC DNA]</scope>
    <source>
        <strain evidence="8">DO16091913</strain>
        <tissue evidence="8">Muscle</tissue>
    </source>
</reference>
<dbReference type="AlphaFoldDB" id="A0A4D9EQH2"/>
<dbReference type="InterPro" id="IPR010335">
    <property type="entry name" value="Mesothelin"/>
</dbReference>
<dbReference type="Proteomes" id="UP000297703">
    <property type="component" value="Unassembled WGS sequence"/>
</dbReference>
<dbReference type="Pfam" id="PF06060">
    <property type="entry name" value="Mesothelin"/>
    <property type="match status" value="1"/>
</dbReference>
<comment type="caution">
    <text evidence="8">The sequence shown here is derived from an EMBL/GenBank/DDBJ whole genome shotgun (WGS) entry which is preliminary data.</text>
</comment>
<organism evidence="8 9">
    <name type="scientific">Platysternon megacephalum</name>
    <name type="common">big-headed turtle</name>
    <dbReference type="NCBI Taxonomy" id="55544"/>
    <lineage>
        <taxon>Eukaryota</taxon>
        <taxon>Metazoa</taxon>
        <taxon>Chordata</taxon>
        <taxon>Craniata</taxon>
        <taxon>Vertebrata</taxon>
        <taxon>Euteleostomi</taxon>
        <taxon>Archelosauria</taxon>
        <taxon>Testudinata</taxon>
        <taxon>Testudines</taxon>
        <taxon>Cryptodira</taxon>
        <taxon>Durocryptodira</taxon>
        <taxon>Testudinoidea</taxon>
        <taxon>Platysternidae</taxon>
        <taxon>Platysternon</taxon>
    </lineage>
</organism>
<evidence type="ECO:0000256" key="2">
    <source>
        <dbReference type="ARBA" id="ARBA00011016"/>
    </source>
</evidence>
<dbReference type="PANTHER" id="PTHR23412">
    <property type="entry name" value="STEREOCILIN RELATED"/>
    <property type="match status" value="1"/>
</dbReference>
<evidence type="ECO:0000256" key="5">
    <source>
        <dbReference type="ARBA" id="ARBA00023136"/>
    </source>
</evidence>
<protein>
    <submittedName>
        <fullName evidence="8">Mesothelin</fullName>
    </submittedName>
</protein>
<comment type="subcellular location">
    <subcellularLocation>
        <location evidence="1">Membrane</location>
    </subcellularLocation>
</comment>
<accession>A0A4D9EQH2</accession>
<keyword evidence="6" id="KW-0325">Glycoprotein</keyword>
<gene>
    <name evidence="8" type="ORF">DR999_PMT06331</name>
</gene>
<keyword evidence="5" id="KW-0472">Membrane</keyword>
<keyword evidence="3" id="KW-0732">Signal</keyword>
<reference evidence="8 9" key="1">
    <citation type="submission" date="2019-04" db="EMBL/GenBank/DDBJ databases">
        <title>Draft genome of the big-headed turtle Platysternon megacephalum.</title>
        <authorList>
            <person name="Gong S."/>
        </authorList>
    </citation>
    <scope>NUCLEOTIDE SEQUENCE [LARGE SCALE GENOMIC DNA]</scope>
    <source>
        <strain evidence="8">DO16091913</strain>
        <tissue evidence="8">Muscle</tissue>
    </source>
</reference>
<dbReference type="InterPro" id="IPR026664">
    <property type="entry name" value="Stereocilin-rel"/>
</dbReference>
<dbReference type="PANTHER" id="PTHR23412:SF6">
    <property type="entry name" value="MESOTHELIN"/>
    <property type="match status" value="1"/>
</dbReference>